<feature type="compositionally biased region" description="Low complexity" evidence="6">
    <location>
        <begin position="21"/>
        <end position="34"/>
    </location>
</feature>
<evidence type="ECO:0000256" key="2">
    <source>
        <dbReference type="ARBA" id="ARBA00022670"/>
    </source>
</evidence>
<dbReference type="InterPro" id="IPR015500">
    <property type="entry name" value="Peptidase_S8_subtilisin-rel"/>
</dbReference>
<dbReference type="Gene3D" id="3.40.50.200">
    <property type="entry name" value="Peptidase S8/S53 domain"/>
    <property type="match status" value="1"/>
</dbReference>
<gene>
    <name evidence="8" type="ORF">ACFFTL_25230</name>
</gene>
<dbReference type="InterPro" id="IPR036852">
    <property type="entry name" value="Peptidase_S8/S53_dom_sf"/>
</dbReference>
<name>A0ABV5RCB4_9ACTN</name>
<dbReference type="InterPro" id="IPR023827">
    <property type="entry name" value="Peptidase_S8_Asp-AS"/>
</dbReference>
<comment type="caution">
    <text evidence="5">Lacks conserved residue(s) required for the propagation of feature annotation.</text>
</comment>
<reference evidence="8 9" key="1">
    <citation type="submission" date="2024-09" db="EMBL/GenBank/DDBJ databases">
        <authorList>
            <person name="Sun Q."/>
            <person name="Mori K."/>
        </authorList>
    </citation>
    <scope>NUCLEOTIDE SEQUENCE [LARGE SCALE GENOMIC DNA]</scope>
    <source>
        <strain evidence="8 9">JCM 3331</strain>
    </source>
</reference>
<keyword evidence="9" id="KW-1185">Reference proteome</keyword>
<dbReference type="EMBL" id="JBHMCG010000106">
    <property type="protein sequence ID" value="MFB9575498.1"/>
    <property type="molecule type" value="Genomic_DNA"/>
</dbReference>
<evidence type="ECO:0000259" key="7">
    <source>
        <dbReference type="Pfam" id="PF00082"/>
    </source>
</evidence>
<accession>A0ABV5RCB4</accession>
<comment type="caution">
    <text evidence="8">The sequence shown here is derived from an EMBL/GenBank/DDBJ whole genome shotgun (WGS) entry which is preliminary data.</text>
</comment>
<evidence type="ECO:0000256" key="6">
    <source>
        <dbReference type="SAM" id="MobiDB-lite"/>
    </source>
</evidence>
<dbReference type="RefSeq" id="WP_345516599.1">
    <property type="nucleotide sequence ID" value="NZ_BAAAXD010000038.1"/>
</dbReference>
<feature type="compositionally biased region" description="Gly residues" evidence="6">
    <location>
        <begin position="1"/>
        <end position="15"/>
    </location>
</feature>
<evidence type="ECO:0000256" key="5">
    <source>
        <dbReference type="PROSITE-ProRule" id="PRU01240"/>
    </source>
</evidence>
<organism evidence="8 9">
    <name type="scientific">Streptomyces yanii</name>
    <dbReference type="NCBI Taxonomy" id="78510"/>
    <lineage>
        <taxon>Bacteria</taxon>
        <taxon>Bacillati</taxon>
        <taxon>Actinomycetota</taxon>
        <taxon>Actinomycetes</taxon>
        <taxon>Kitasatosporales</taxon>
        <taxon>Streptomycetaceae</taxon>
        <taxon>Streptomyces</taxon>
    </lineage>
</organism>
<evidence type="ECO:0000313" key="9">
    <source>
        <dbReference type="Proteomes" id="UP001589710"/>
    </source>
</evidence>
<keyword evidence="3" id="KW-0378">Hydrolase</keyword>
<evidence type="ECO:0000313" key="8">
    <source>
        <dbReference type="EMBL" id="MFB9575498.1"/>
    </source>
</evidence>
<keyword evidence="2" id="KW-0645">Protease</keyword>
<comment type="similarity">
    <text evidence="1 5">Belongs to the peptidase S8 family.</text>
</comment>
<dbReference type="PROSITE" id="PS00136">
    <property type="entry name" value="SUBTILASE_ASP"/>
    <property type="match status" value="1"/>
</dbReference>
<keyword evidence="4" id="KW-0720">Serine protease</keyword>
<feature type="region of interest" description="Disordered" evidence="6">
    <location>
        <begin position="1"/>
        <end position="58"/>
    </location>
</feature>
<dbReference type="InterPro" id="IPR000209">
    <property type="entry name" value="Peptidase_S8/S53_dom"/>
</dbReference>
<dbReference type="SUPFAM" id="SSF52743">
    <property type="entry name" value="Subtilisin-like"/>
    <property type="match status" value="1"/>
</dbReference>
<dbReference type="InterPro" id="IPR050131">
    <property type="entry name" value="Peptidase_S8_subtilisin-like"/>
</dbReference>
<dbReference type="InterPro" id="IPR022398">
    <property type="entry name" value="Peptidase_S8_His-AS"/>
</dbReference>
<dbReference type="PANTHER" id="PTHR43806">
    <property type="entry name" value="PEPTIDASE S8"/>
    <property type="match status" value="1"/>
</dbReference>
<proteinExistence type="inferred from homology"/>
<sequence length="591" mass="59870">MSEQGGNGVKPGNGKGAKSSRAQAAGEAEQQPPAAGGPGGTGGERRERPEAGVPGRGVRAGWGRYLVAPRPLGLLGGGVPPIEASALFKLLEEDPDVEPVAQVRPSRSRGLGAIAEPHPACPPVAVVKMPQERARALAGNPQVVVEIDQPLSYTPIPSVGVGPVPVIDPMLAVTLEEPEQFTLRVVGGDGDAVAGAHVWAIGTGGPVHGITDADGRLTLTLAADTPDTLQALYVRPVAGYWPGRTGAPQPAGNGEAVVTVQALAETFEGFPGKALTGWGSQAMRLNQIPPTYRGDGIKIALLDSGVNTAHPDLKSTVQHGYDFTGAGNGTWGLDVTGHGTWCAGIVAAADNNAGIAGIAAEAEVHALKLFPGGHLSDLLEAVDYCITHDIDIAQISLAYPVPSQLAAWKLADAHAAGISVIAPAGDTAGPLTHPAALPGVLAVGAIAHTGTYPVSSPLTAVQPPWPGPYPAPFTPTGPGVDLVAPGAAVITTALGDGYAAVDGTAIAAAHVTGLAALLLAHHDHLRTQAVPRTAARADLLYLLLRTACQPLPGADPRLGAGIADAPTALGIPASWQQDYRAEGYAAAHQRG</sequence>
<feature type="domain" description="Peptidase S8/S53" evidence="7">
    <location>
        <begin position="294"/>
        <end position="547"/>
    </location>
</feature>
<dbReference type="PROSITE" id="PS00137">
    <property type="entry name" value="SUBTILASE_HIS"/>
    <property type="match status" value="1"/>
</dbReference>
<dbReference type="PROSITE" id="PS51892">
    <property type="entry name" value="SUBTILASE"/>
    <property type="match status" value="1"/>
</dbReference>
<dbReference type="PANTHER" id="PTHR43806:SF11">
    <property type="entry name" value="CEREVISIN-RELATED"/>
    <property type="match status" value="1"/>
</dbReference>
<dbReference type="Proteomes" id="UP001589710">
    <property type="component" value="Unassembled WGS sequence"/>
</dbReference>
<dbReference type="PRINTS" id="PR00723">
    <property type="entry name" value="SUBTILISIN"/>
</dbReference>
<evidence type="ECO:0000256" key="4">
    <source>
        <dbReference type="ARBA" id="ARBA00022825"/>
    </source>
</evidence>
<protein>
    <submittedName>
        <fullName evidence="8">S8 family serine peptidase</fullName>
    </submittedName>
</protein>
<dbReference type="Pfam" id="PF00082">
    <property type="entry name" value="Peptidase_S8"/>
    <property type="match status" value="1"/>
</dbReference>
<evidence type="ECO:0000256" key="3">
    <source>
        <dbReference type="ARBA" id="ARBA00022801"/>
    </source>
</evidence>
<evidence type="ECO:0000256" key="1">
    <source>
        <dbReference type="ARBA" id="ARBA00011073"/>
    </source>
</evidence>